<dbReference type="PANTHER" id="PTHR13947:SF37">
    <property type="entry name" value="LD18367P"/>
    <property type="match status" value="1"/>
</dbReference>
<dbReference type="KEGG" id="oan:Oant_3450"/>
<evidence type="ECO:0000259" key="2">
    <source>
        <dbReference type="PROSITE" id="PS51186"/>
    </source>
</evidence>
<proteinExistence type="predicted"/>
<dbReference type="CDD" id="cd04301">
    <property type="entry name" value="NAT_SF"/>
    <property type="match status" value="1"/>
</dbReference>
<dbReference type="AlphaFoldDB" id="A6X4K2"/>
<gene>
    <name evidence="3" type="ordered locus">Oant_3450</name>
</gene>
<dbReference type="PROSITE" id="PS51186">
    <property type="entry name" value="GNAT"/>
    <property type="match status" value="1"/>
</dbReference>
<dbReference type="EMBL" id="CP000759">
    <property type="protein sequence ID" value="ABS16156.1"/>
    <property type="molecule type" value="Genomic_DNA"/>
</dbReference>
<evidence type="ECO:0000256" key="1">
    <source>
        <dbReference type="ARBA" id="ARBA00022679"/>
    </source>
</evidence>
<feature type="domain" description="N-acetyltransferase" evidence="2">
    <location>
        <begin position="13"/>
        <end position="165"/>
    </location>
</feature>
<dbReference type="Proteomes" id="UP000002301">
    <property type="component" value="Chromosome 2"/>
</dbReference>
<dbReference type="InterPro" id="IPR000182">
    <property type="entry name" value="GNAT_dom"/>
</dbReference>
<dbReference type="SUPFAM" id="SSF55729">
    <property type="entry name" value="Acyl-CoA N-acyltransferases (Nat)"/>
    <property type="match status" value="1"/>
</dbReference>
<dbReference type="GO" id="GO:0008080">
    <property type="term" value="F:N-acetyltransferase activity"/>
    <property type="evidence" value="ECO:0007669"/>
    <property type="project" value="InterPro"/>
</dbReference>
<dbReference type="PANTHER" id="PTHR13947">
    <property type="entry name" value="GNAT FAMILY N-ACETYLTRANSFERASE"/>
    <property type="match status" value="1"/>
</dbReference>
<evidence type="ECO:0000313" key="3">
    <source>
        <dbReference type="EMBL" id="ABS16156.1"/>
    </source>
</evidence>
<name>A6X4K2_BRUA4</name>
<dbReference type="InterPro" id="IPR016181">
    <property type="entry name" value="Acyl_CoA_acyltransferase"/>
</dbReference>
<dbReference type="RefSeq" id="WP_012092872.1">
    <property type="nucleotide sequence ID" value="NC_009668.1"/>
</dbReference>
<dbReference type="Pfam" id="PF00583">
    <property type="entry name" value="Acetyltransf_1"/>
    <property type="match status" value="1"/>
</dbReference>
<evidence type="ECO:0000313" key="4">
    <source>
        <dbReference type="Proteomes" id="UP000002301"/>
    </source>
</evidence>
<protein>
    <submittedName>
        <fullName evidence="3">GCN5-related N-acetyltransferase</fullName>
    </submittedName>
</protein>
<reference evidence="3 4" key="1">
    <citation type="journal article" date="2011" name="J. Bacteriol.">
        <title>Genome of Ochrobactrum anthropi ATCC 49188 T, a versatile opportunistic pathogen and symbiont of several eukaryotic hosts.</title>
        <authorList>
            <person name="Chain P.S."/>
            <person name="Lang D.M."/>
            <person name="Comerci D.J."/>
            <person name="Malfatti S.A."/>
            <person name="Vergez L.M."/>
            <person name="Shin M."/>
            <person name="Ugalde R.A."/>
            <person name="Garcia E."/>
            <person name="Tolmasky M.E."/>
        </authorList>
    </citation>
    <scope>NUCLEOTIDE SEQUENCE [LARGE SCALE GENOMIC DNA]</scope>
    <source>
        <strain evidence="4">ATCC 49188 / DSM 6882 / CCUG 24695 / JCM 21032 / LMG 3331 / NBRC 15819 / NCTC 12168 / Alc 37</strain>
    </source>
</reference>
<dbReference type="HOGENOM" id="CLU_013985_11_7_5"/>
<sequence>MNGSTMTSKADLIRIRTFQTGDADGVFAVILPIQQCEFDIPISADDQPDIRDVEGFYRQGSGEFWVAEADGHIVGTIALKDIGQGQAALRKMFVAKAYRGSEFGTARKLLATLISHAHERGVTKILLGTTEKFLGAHRFYEKNGFVEISHTDLPEDFPRMAVDTKFYAIELS</sequence>
<keyword evidence="1" id="KW-0808">Transferase</keyword>
<organism evidence="3 4">
    <name type="scientific">Brucella anthropi (strain ATCC 49188 / DSM 6882 / CCUG 24695 / JCM 21032 / LMG 3331 / NBRC 15819 / NCTC 12168 / Alc 37)</name>
    <name type="common">Ochrobactrum anthropi</name>
    <dbReference type="NCBI Taxonomy" id="439375"/>
    <lineage>
        <taxon>Bacteria</taxon>
        <taxon>Pseudomonadati</taxon>
        <taxon>Pseudomonadota</taxon>
        <taxon>Alphaproteobacteria</taxon>
        <taxon>Hyphomicrobiales</taxon>
        <taxon>Brucellaceae</taxon>
        <taxon>Brucella/Ochrobactrum group</taxon>
        <taxon>Brucella</taxon>
    </lineage>
</organism>
<dbReference type="InterPro" id="IPR050769">
    <property type="entry name" value="NAT_camello-type"/>
</dbReference>
<keyword evidence="4" id="KW-1185">Reference proteome</keyword>
<dbReference type="eggNOG" id="COG1246">
    <property type="taxonomic scope" value="Bacteria"/>
</dbReference>
<dbReference type="Gene3D" id="3.40.630.30">
    <property type="match status" value="1"/>
</dbReference>
<accession>A6X4K2</accession>